<dbReference type="STRING" id="1664694.A0A0N1H9N0"/>
<evidence type="ECO:0000259" key="2">
    <source>
        <dbReference type="Pfam" id="PF13847"/>
    </source>
</evidence>
<dbReference type="PANTHER" id="PTHR43591">
    <property type="entry name" value="METHYLTRANSFERASE"/>
    <property type="match status" value="1"/>
</dbReference>
<evidence type="ECO:0000313" key="3">
    <source>
        <dbReference type="EMBL" id="KPI40295.1"/>
    </source>
</evidence>
<protein>
    <submittedName>
        <fullName evidence="3">Putative methyltransferase</fullName>
    </submittedName>
</protein>
<gene>
    <name evidence="3" type="ORF">AB675_7628</name>
</gene>
<comment type="caution">
    <text evidence="3">The sequence shown here is derived from an EMBL/GenBank/DDBJ whole genome shotgun (WGS) entry which is preliminary data.</text>
</comment>
<dbReference type="Gene3D" id="3.40.50.150">
    <property type="entry name" value="Vaccinia Virus protein VP39"/>
    <property type="match status" value="1"/>
</dbReference>
<evidence type="ECO:0000256" key="1">
    <source>
        <dbReference type="SAM" id="MobiDB-lite"/>
    </source>
</evidence>
<dbReference type="InterPro" id="IPR029063">
    <property type="entry name" value="SAM-dependent_MTases_sf"/>
</dbReference>
<dbReference type="InterPro" id="IPR025714">
    <property type="entry name" value="Methyltranfer_dom"/>
</dbReference>
<keyword evidence="3" id="KW-0808">Transferase</keyword>
<feature type="region of interest" description="Disordered" evidence="1">
    <location>
        <begin position="1"/>
        <end position="20"/>
    </location>
</feature>
<dbReference type="CDD" id="cd02440">
    <property type="entry name" value="AdoMet_MTases"/>
    <property type="match status" value="1"/>
</dbReference>
<name>A0A0N1H9N0_9EURO</name>
<reference evidence="3 4" key="1">
    <citation type="submission" date="2015-06" db="EMBL/GenBank/DDBJ databases">
        <title>Draft genome of the ant-associated black yeast Phialophora attae CBS 131958.</title>
        <authorList>
            <person name="Moreno L.F."/>
            <person name="Stielow B.J."/>
            <person name="de Hoog S."/>
            <person name="Vicente V.A."/>
            <person name="Weiss V.A."/>
            <person name="de Vries M."/>
            <person name="Cruz L.M."/>
            <person name="Souza E.M."/>
        </authorList>
    </citation>
    <scope>NUCLEOTIDE SEQUENCE [LARGE SCALE GENOMIC DNA]</scope>
    <source>
        <strain evidence="3 4">CBS 131958</strain>
    </source>
</reference>
<keyword evidence="3" id="KW-0489">Methyltransferase</keyword>
<sequence length="280" mass="30599">MTSQPQSGQSGPQYTHGHHASVIKSHSWRTAANSVGYLLPRLKATDRILDIGCGPGTITCDLASEHVAQGSVVGLDASESVIAQANKTAKERGISNIEFVAGDAYHLSYEDGSFDVVACHQVLQHVNDPVGLLKEMKRVCKKGGIVAARESDYDGFVWYPQSDGLDEWRRVYRTVARGNGGEPNAGRMTHVWAKQAGFTNIKCSSSSWCYSTDEEKKWWSGTWAERVSVDGSALGKTALEKGVVNGKEDLENLAKAWREWGAHEDGWFQVPSGEVICINE</sequence>
<dbReference type="GO" id="GO:0032259">
    <property type="term" value="P:methylation"/>
    <property type="evidence" value="ECO:0007669"/>
    <property type="project" value="UniProtKB-KW"/>
</dbReference>
<accession>A0A0N1H9N0</accession>
<dbReference type="RefSeq" id="XP_018000258.1">
    <property type="nucleotide sequence ID" value="XM_018148011.1"/>
</dbReference>
<feature type="compositionally biased region" description="Low complexity" evidence="1">
    <location>
        <begin position="1"/>
        <end position="13"/>
    </location>
</feature>
<dbReference type="Proteomes" id="UP000038010">
    <property type="component" value="Unassembled WGS sequence"/>
</dbReference>
<dbReference type="AlphaFoldDB" id="A0A0N1H9N0"/>
<dbReference type="SUPFAM" id="SSF53335">
    <property type="entry name" value="S-adenosyl-L-methionine-dependent methyltransferases"/>
    <property type="match status" value="1"/>
</dbReference>
<dbReference type="OrthoDB" id="10017101at2759"/>
<dbReference type="GO" id="GO:0008168">
    <property type="term" value="F:methyltransferase activity"/>
    <property type="evidence" value="ECO:0007669"/>
    <property type="project" value="UniProtKB-KW"/>
</dbReference>
<dbReference type="PANTHER" id="PTHR43591:SF24">
    <property type="entry name" value="2-METHOXY-6-POLYPRENYL-1,4-BENZOQUINOL METHYLASE, MITOCHONDRIAL"/>
    <property type="match status" value="1"/>
</dbReference>
<organism evidence="3 4">
    <name type="scientific">Cyphellophora attinorum</name>
    <dbReference type="NCBI Taxonomy" id="1664694"/>
    <lineage>
        <taxon>Eukaryota</taxon>
        <taxon>Fungi</taxon>
        <taxon>Dikarya</taxon>
        <taxon>Ascomycota</taxon>
        <taxon>Pezizomycotina</taxon>
        <taxon>Eurotiomycetes</taxon>
        <taxon>Chaetothyriomycetidae</taxon>
        <taxon>Chaetothyriales</taxon>
        <taxon>Cyphellophoraceae</taxon>
        <taxon>Cyphellophora</taxon>
    </lineage>
</organism>
<dbReference type="Pfam" id="PF13847">
    <property type="entry name" value="Methyltransf_31"/>
    <property type="match status" value="1"/>
</dbReference>
<dbReference type="EMBL" id="LFJN01000012">
    <property type="protein sequence ID" value="KPI40295.1"/>
    <property type="molecule type" value="Genomic_DNA"/>
</dbReference>
<keyword evidence="4" id="KW-1185">Reference proteome</keyword>
<proteinExistence type="predicted"/>
<dbReference type="VEuPathDB" id="FungiDB:AB675_7628"/>
<dbReference type="GeneID" id="28739891"/>
<evidence type="ECO:0000313" key="4">
    <source>
        <dbReference type="Proteomes" id="UP000038010"/>
    </source>
</evidence>
<feature type="domain" description="Methyltransferase" evidence="2">
    <location>
        <begin position="44"/>
        <end position="152"/>
    </location>
</feature>